<keyword evidence="4" id="KW-0413">Isomerase</keyword>
<accession>A0A9W6P270</accession>
<comment type="catalytic activity">
    <reaction evidence="1">
        <text>chorismate = isochorismate</text>
        <dbReference type="Rhea" id="RHEA:18985"/>
        <dbReference type="ChEBI" id="CHEBI:29748"/>
        <dbReference type="ChEBI" id="CHEBI:29780"/>
        <dbReference type="EC" id="5.4.4.2"/>
    </reaction>
</comment>
<feature type="domain" description="Chorismate-utilising enzyme C-terminal" evidence="6">
    <location>
        <begin position="162"/>
        <end position="410"/>
    </location>
</feature>
<dbReference type="Gene3D" id="3.60.120.10">
    <property type="entry name" value="Anthranilate synthase"/>
    <property type="match status" value="1"/>
</dbReference>
<dbReference type="EC" id="5.4.4.2" evidence="3"/>
<dbReference type="SUPFAM" id="SSF56322">
    <property type="entry name" value="ADC synthase"/>
    <property type="match status" value="1"/>
</dbReference>
<dbReference type="EMBL" id="BSQG01000001">
    <property type="protein sequence ID" value="GLU45776.1"/>
    <property type="molecule type" value="Genomic_DNA"/>
</dbReference>
<comment type="caution">
    <text evidence="7">The sequence shown here is derived from an EMBL/GenBank/DDBJ whole genome shotgun (WGS) entry which is preliminary data.</text>
</comment>
<organism evidence="7 8">
    <name type="scientific">Nocardiopsis ansamitocini</name>
    <dbReference type="NCBI Taxonomy" id="1670832"/>
    <lineage>
        <taxon>Bacteria</taxon>
        <taxon>Bacillati</taxon>
        <taxon>Actinomycetota</taxon>
        <taxon>Actinomycetes</taxon>
        <taxon>Streptosporangiales</taxon>
        <taxon>Nocardiopsidaceae</taxon>
        <taxon>Nocardiopsis</taxon>
    </lineage>
</organism>
<dbReference type="GO" id="GO:0008909">
    <property type="term" value="F:isochorismate synthase activity"/>
    <property type="evidence" value="ECO:0007669"/>
    <property type="project" value="UniProtKB-EC"/>
</dbReference>
<evidence type="ECO:0000313" key="8">
    <source>
        <dbReference type="Proteomes" id="UP001165092"/>
    </source>
</evidence>
<dbReference type="InterPro" id="IPR005801">
    <property type="entry name" value="ADC_synthase"/>
</dbReference>
<evidence type="ECO:0000256" key="2">
    <source>
        <dbReference type="ARBA" id="ARBA00005297"/>
    </source>
</evidence>
<dbReference type="InterPro" id="IPR015890">
    <property type="entry name" value="Chorismate_C"/>
</dbReference>
<reference evidence="7" key="1">
    <citation type="submission" date="2023-02" db="EMBL/GenBank/DDBJ databases">
        <title>Nocardiopsis ansamitocini NBRC 112285.</title>
        <authorList>
            <person name="Ichikawa N."/>
            <person name="Sato H."/>
            <person name="Tonouchi N."/>
        </authorList>
    </citation>
    <scope>NUCLEOTIDE SEQUENCE</scope>
    <source>
        <strain evidence="7">NBRC 112285</strain>
    </source>
</reference>
<keyword evidence="8" id="KW-1185">Reference proteome</keyword>
<evidence type="ECO:0000256" key="3">
    <source>
        <dbReference type="ARBA" id="ARBA00012824"/>
    </source>
</evidence>
<name>A0A9W6P270_9ACTN</name>
<sequence>MNSAIEPPLRLFVRTVALPDDRALIDHLPETAPLAWIRRGEGLVAWGEAARLRLSAETERTGRTRFATAAEWARTLLAGAEVTDDVNIAGTGPVVFGSFSFDGTGTDSTVVLPRVIVGRRAGRSWITTVNDRPGHPSDLLAGSGRRREIGALRWSGGALGDDAWRTAVGAAVDRIGTGGLEKVVLARDLVAEAPDPIDVRTLLDRLTGDYPDCYSYSVDGLVGATPELLVRRDGDTLESLVLAGTRPRGTDPDTDAALAAALLDSDKDLAEHAYATESLRLALGPLSARLTVSDQPEILRLANLQHLASAVRATLRPGVSALDAVAALHPTAAVGGTPTAAAMEAIAELEQMDRGRYAGPVGWLDGHGNGEWGIALRCAHVVGRSARLFAGCGIVAGSEPEAELAEAVTKFAAMRTALTD</sequence>
<dbReference type="Proteomes" id="UP001165092">
    <property type="component" value="Unassembled WGS sequence"/>
</dbReference>
<dbReference type="PANTHER" id="PTHR42839">
    <property type="entry name" value="ISOCHORISMATE SYNTHASE ENTC"/>
    <property type="match status" value="1"/>
</dbReference>
<evidence type="ECO:0000259" key="6">
    <source>
        <dbReference type="Pfam" id="PF00425"/>
    </source>
</evidence>
<evidence type="ECO:0000256" key="5">
    <source>
        <dbReference type="ARBA" id="ARBA00041564"/>
    </source>
</evidence>
<evidence type="ECO:0000256" key="4">
    <source>
        <dbReference type="ARBA" id="ARBA00023235"/>
    </source>
</evidence>
<evidence type="ECO:0000313" key="7">
    <source>
        <dbReference type="EMBL" id="GLU45776.1"/>
    </source>
</evidence>
<dbReference type="AlphaFoldDB" id="A0A9W6P270"/>
<gene>
    <name evidence="7" type="ORF">Nans01_01270</name>
</gene>
<dbReference type="InterPro" id="IPR004561">
    <property type="entry name" value="IsoChor_synthase"/>
</dbReference>
<evidence type="ECO:0000256" key="1">
    <source>
        <dbReference type="ARBA" id="ARBA00000799"/>
    </source>
</evidence>
<dbReference type="PANTHER" id="PTHR42839:SF2">
    <property type="entry name" value="ISOCHORISMATE SYNTHASE ENTC"/>
    <property type="match status" value="1"/>
</dbReference>
<dbReference type="NCBIfam" id="TIGR00543">
    <property type="entry name" value="isochor_syn"/>
    <property type="match status" value="1"/>
</dbReference>
<protein>
    <recommendedName>
        <fullName evidence="3">isochorismate synthase</fullName>
        <ecNumber evidence="3">5.4.4.2</ecNumber>
    </recommendedName>
    <alternativeName>
        <fullName evidence="5">Isochorismate mutase</fullName>
    </alternativeName>
</protein>
<comment type="similarity">
    <text evidence="2">Belongs to the isochorismate synthase family.</text>
</comment>
<dbReference type="RefSeq" id="WP_285756662.1">
    <property type="nucleotide sequence ID" value="NZ_BSQG01000001.1"/>
</dbReference>
<proteinExistence type="inferred from homology"/>
<dbReference type="Pfam" id="PF00425">
    <property type="entry name" value="Chorismate_bind"/>
    <property type="match status" value="1"/>
</dbReference>